<dbReference type="Pfam" id="PF01764">
    <property type="entry name" value="Lipase_3"/>
    <property type="match status" value="1"/>
</dbReference>
<dbReference type="InterPro" id="IPR002921">
    <property type="entry name" value="Fungal_lipase-type"/>
</dbReference>
<comment type="caution">
    <text evidence="3">The sequence shown here is derived from an EMBL/GenBank/DDBJ whole genome shotgun (WGS) entry which is preliminary data.</text>
</comment>
<evidence type="ECO:0000256" key="1">
    <source>
        <dbReference type="SAM" id="Coils"/>
    </source>
</evidence>
<name>A0A1Q9C2M6_SYMMI</name>
<proteinExistence type="predicted"/>
<gene>
    <name evidence="3" type="primary">Lipase</name>
    <name evidence="3" type="ORF">AK812_SmicGene42800</name>
</gene>
<keyword evidence="1" id="KW-0175">Coiled coil</keyword>
<dbReference type="Proteomes" id="UP000186817">
    <property type="component" value="Unassembled WGS sequence"/>
</dbReference>
<dbReference type="InterPro" id="IPR029058">
    <property type="entry name" value="AB_hydrolase_fold"/>
</dbReference>
<keyword evidence="4" id="KW-1185">Reference proteome</keyword>
<dbReference type="EMBL" id="LSRX01001830">
    <property type="protein sequence ID" value="OLP77175.1"/>
    <property type="molecule type" value="Genomic_DNA"/>
</dbReference>
<dbReference type="PANTHER" id="PTHR45856">
    <property type="entry name" value="ALPHA/BETA-HYDROLASES SUPERFAMILY PROTEIN"/>
    <property type="match status" value="1"/>
</dbReference>
<dbReference type="SUPFAM" id="SSF53474">
    <property type="entry name" value="alpha/beta-Hydrolases"/>
    <property type="match status" value="1"/>
</dbReference>
<feature type="coiled-coil region" evidence="1">
    <location>
        <begin position="500"/>
        <end position="541"/>
    </location>
</feature>
<protein>
    <submittedName>
        <fullName evidence="3">Lipase</fullName>
    </submittedName>
</protein>
<feature type="domain" description="Fungal lipase-type" evidence="2">
    <location>
        <begin position="209"/>
        <end position="353"/>
    </location>
</feature>
<evidence type="ECO:0000259" key="2">
    <source>
        <dbReference type="Pfam" id="PF01764"/>
    </source>
</evidence>
<reference evidence="3 4" key="1">
    <citation type="submission" date="2016-02" db="EMBL/GenBank/DDBJ databases">
        <title>Genome analysis of coral dinoflagellate symbionts highlights evolutionary adaptations to a symbiotic lifestyle.</title>
        <authorList>
            <person name="Aranda M."/>
            <person name="Li Y."/>
            <person name="Liew Y.J."/>
            <person name="Baumgarten S."/>
            <person name="Simakov O."/>
            <person name="Wilson M."/>
            <person name="Piel J."/>
            <person name="Ashoor H."/>
            <person name="Bougouffa S."/>
            <person name="Bajic V.B."/>
            <person name="Ryu T."/>
            <person name="Ravasi T."/>
            <person name="Bayer T."/>
            <person name="Micklem G."/>
            <person name="Kim H."/>
            <person name="Bhak J."/>
            <person name="Lajeunesse T.C."/>
            <person name="Voolstra C.R."/>
        </authorList>
    </citation>
    <scope>NUCLEOTIDE SEQUENCE [LARGE SCALE GENOMIC DNA]</scope>
    <source>
        <strain evidence="3 4">CCMP2467</strain>
    </source>
</reference>
<evidence type="ECO:0000313" key="3">
    <source>
        <dbReference type="EMBL" id="OLP77175.1"/>
    </source>
</evidence>
<dbReference type="Gene3D" id="3.40.50.1820">
    <property type="entry name" value="alpha/beta hydrolase"/>
    <property type="match status" value="1"/>
</dbReference>
<evidence type="ECO:0000313" key="4">
    <source>
        <dbReference type="Proteomes" id="UP000186817"/>
    </source>
</evidence>
<dbReference type="GO" id="GO:0006629">
    <property type="term" value="P:lipid metabolic process"/>
    <property type="evidence" value="ECO:0007669"/>
    <property type="project" value="InterPro"/>
</dbReference>
<accession>A0A1Q9C2M6</accession>
<dbReference type="OrthoDB" id="426718at2759"/>
<sequence>MVVFAVRASGGGPVHALRDIGVRDIIQKFSIFQFSMAMYENEFGDTDPFQFRCPVPGTIAGGNDNMTCCRTYNNKGWPFQFRECQAFGFCTTCWVETEKASMQQHPAIEFAGASWAATISVMNKAEAKSGWLSQNLQNAFGNLGVLSKDKVDDAPVRGSSMQVRISRGIMKGETDSCPGIDDWHIDMLNEDKENIHARVFKSPRTKLAIVAFRGTQFKSMKNWEVDADIQRIPLHLPNGNVTYVHEGFLKALEHILPHVKRWVDGYIFGLFQAVPSDWKLIFTGHSLGGALALLAATKSFAERWPRTPEAVVVFGVPRFADAALDHWWQQNKLCQHLVRVNTYNDMVHVMPFQKMWSALNVATGAYDCFTRPVNCIRQSTKHVQHALAHHSDGLGLIISDQWSHVCPQSEILVPSRVKGVNEQLEELSLFGGVLSHLNENCLYGYIYGALQSVPRRSSRDGPVDGEVDALKSNLVEVEEACETRSYQQQQQQQSAMQASLQDVQNVLAKIRRQFDEVRCEADRKEAELVTLRQEIRFWESEAKPPEERRKGAGPSLKRILCAACALAEEEQDHYNGFVRKSVVEKLGQASTELDQALETQKVYQHMVERLLREQRILEQKVLMMENYLDRKTREVEAKQHFSRRINEDKVEQIVKLEMLEQDMDLERTVRTAAMSDLSAAVERRRHDVNEAEYFETWRYEAALAATEAFEATAGRYRKRLGERRAAPAWNQKARTKVRKIYAIEKLTGNCLQRLTFDQAEQSQASLDGFYAPTMHVVDKAPLVQQATEDGFQRIREVTGLTDVMEIVQKLKAQTAGTSTAAMRNAVAATLQIPAPRR</sequence>
<organism evidence="3 4">
    <name type="scientific">Symbiodinium microadriaticum</name>
    <name type="common">Dinoflagellate</name>
    <name type="synonym">Zooxanthella microadriatica</name>
    <dbReference type="NCBI Taxonomy" id="2951"/>
    <lineage>
        <taxon>Eukaryota</taxon>
        <taxon>Sar</taxon>
        <taxon>Alveolata</taxon>
        <taxon>Dinophyceae</taxon>
        <taxon>Suessiales</taxon>
        <taxon>Symbiodiniaceae</taxon>
        <taxon>Symbiodinium</taxon>
    </lineage>
</organism>
<dbReference type="AlphaFoldDB" id="A0A1Q9C2M6"/>
<dbReference type="InterPro" id="IPR051218">
    <property type="entry name" value="Sec_MonoDiacylglyc_Lipase"/>
</dbReference>
<dbReference type="PANTHER" id="PTHR45856:SF24">
    <property type="entry name" value="FUNGAL LIPASE-LIKE DOMAIN-CONTAINING PROTEIN"/>
    <property type="match status" value="1"/>
</dbReference>